<keyword evidence="7" id="KW-0175">Coiled coil</keyword>
<organism evidence="10 11">
    <name type="scientific">Iocasia fonsfrigidae</name>
    <dbReference type="NCBI Taxonomy" id="2682810"/>
    <lineage>
        <taxon>Bacteria</taxon>
        <taxon>Bacillati</taxon>
        <taxon>Bacillota</taxon>
        <taxon>Clostridia</taxon>
        <taxon>Halanaerobiales</taxon>
        <taxon>Halanaerobiaceae</taxon>
        <taxon>Iocasia</taxon>
    </lineage>
</organism>
<reference evidence="10" key="1">
    <citation type="submission" date="2019-12" db="EMBL/GenBank/DDBJ databases">
        <authorList>
            <person name="zhang j."/>
            <person name="sun C.M."/>
        </authorList>
    </citation>
    <scope>NUCLEOTIDE SEQUENCE</scope>
    <source>
        <strain evidence="10">NS-1</strain>
    </source>
</reference>
<accession>A0A8A7KHF8</accession>
<evidence type="ECO:0000256" key="3">
    <source>
        <dbReference type="ARBA" id="ARBA00023125"/>
    </source>
</evidence>
<dbReference type="Pfam" id="PF12833">
    <property type="entry name" value="HTH_18"/>
    <property type="match status" value="1"/>
</dbReference>
<dbReference type="SUPFAM" id="SSF52172">
    <property type="entry name" value="CheY-like"/>
    <property type="match status" value="1"/>
</dbReference>
<dbReference type="Gene3D" id="3.40.50.2300">
    <property type="match status" value="1"/>
</dbReference>
<feature type="domain" description="Response regulatory" evidence="9">
    <location>
        <begin position="7"/>
        <end position="123"/>
    </location>
</feature>
<dbReference type="InterPro" id="IPR020449">
    <property type="entry name" value="Tscrpt_reg_AraC-type_HTH"/>
</dbReference>
<dbReference type="EMBL" id="CP046640">
    <property type="protein sequence ID" value="QTL97312.1"/>
    <property type="molecule type" value="Genomic_DNA"/>
</dbReference>
<dbReference type="InterPro" id="IPR001789">
    <property type="entry name" value="Sig_transdc_resp-reg_receiver"/>
</dbReference>
<feature type="modified residue" description="4-aspartylphosphate" evidence="6">
    <location>
        <position position="58"/>
    </location>
</feature>
<keyword evidence="11" id="KW-1185">Reference proteome</keyword>
<dbReference type="GO" id="GO:0003700">
    <property type="term" value="F:DNA-binding transcription factor activity"/>
    <property type="evidence" value="ECO:0007669"/>
    <property type="project" value="InterPro"/>
</dbReference>
<dbReference type="SUPFAM" id="SSF46689">
    <property type="entry name" value="Homeodomain-like"/>
    <property type="match status" value="2"/>
</dbReference>
<dbReference type="PRINTS" id="PR00032">
    <property type="entry name" value="HTHARAC"/>
</dbReference>
<comment type="function">
    <text evidence="5">May play the central regulatory role in sporulation. It may be an element of the effector pathway responsible for the activation of sporulation genes in response to nutritional stress. Spo0A may act in concert with spo0H (a sigma factor) to control the expression of some genes that are critical to the sporulation process.</text>
</comment>
<evidence type="ECO:0000256" key="5">
    <source>
        <dbReference type="ARBA" id="ARBA00024867"/>
    </source>
</evidence>
<feature type="coiled-coil region" evidence="7">
    <location>
        <begin position="112"/>
        <end position="146"/>
    </location>
</feature>
<evidence type="ECO:0000256" key="2">
    <source>
        <dbReference type="ARBA" id="ARBA00023015"/>
    </source>
</evidence>
<dbReference type="SMART" id="SM00342">
    <property type="entry name" value="HTH_ARAC"/>
    <property type="match status" value="1"/>
</dbReference>
<keyword evidence="3" id="KW-0238">DNA-binding</keyword>
<protein>
    <recommendedName>
        <fullName evidence="1">Stage 0 sporulation protein A homolog</fullName>
    </recommendedName>
</protein>
<dbReference type="Proteomes" id="UP000665020">
    <property type="component" value="Chromosome"/>
</dbReference>
<sequence>MAEHYYNIMVVDDEFFIREGLMSYEWEKLGFQAVCSAKNGKKALEHLEDKDIDLIIADIKMPVMNGLEMSRIVREKYPHIIVIILSGYKEFNYAREAVKNQVYDYLLKPFNFKDLQKLFKKIKKELNSKRKELQKLKTYKKQIQETLPIARNQFLKDLVEGKITDYEEVKEKTDLLELNLNKDYLNCTIINFHKIFDLKITIKLSDYLLSNNLGELLIQSEQQFLLILTPTKNSRSLLEKQINHIIDILDGHLSGDNTNNFTMAVGRICKNILSLAESYQDALSLVQKYLYHQAKRVNYIYNEENITESTNNYPYSQENSLLNSIMEGNKKESLKNFLTYWQSISKSKKYSITAIKKNIVQFLNILEHRLINHDISLEKSYNITPPFTTFIRNLETLTELENKLRDLIIKVVKLTAKVNNNTAQSSYPAIHKAIKYIRDNYNKKITLKEVADNVYLNPSYLSVLFKQETGQNFIDYLSNYRLAKAKELLKRLDLKIYQVGDLVGYKNPKYFTEIFKKNTGLTPNEYRKSNL</sequence>
<dbReference type="InterPro" id="IPR011006">
    <property type="entry name" value="CheY-like_superfamily"/>
</dbReference>
<keyword evidence="6" id="KW-0597">Phosphoprotein</keyword>
<dbReference type="SMART" id="SM00448">
    <property type="entry name" value="REC"/>
    <property type="match status" value="1"/>
</dbReference>
<proteinExistence type="predicted"/>
<evidence type="ECO:0000259" key="9">
    <source>
        <dbReference type="PROSITE" id="PS50110"/>
    </source>
</evidence>
<name>A0A8A7KHF8_9FIRM</name>
<evidence type="ECO:0000259" key="8">
    <source>
        <dbReference type="PROSITE" id="PS01124"/>
    </source>
</evidence>
<dbReference type="PROSITE" id="PS50110">
    <property type="entry name" value="RESPONSE_REGULATORY"/>
    <property type="match status" value="1"/>
</dbReference>
<evidence type="ECO:0000256" key="1">
    <source>
        <dbReference type="ARBA" id="ARBA00018672"/>
    </source>
</evidence>
<dbReference type="GO" id="GO:0000160">
    <property type="term" value="P:phosphorelay signal transduction system"/>
    <property type="evidence" value="ECO:0007669"/>
    <property type="project" value="InterPro"/>
</dbReference>
<feature type="domain" description="HTH araC/xylS-type" evidence="8">
    <location>
        <begin position="431"/>
        <end position="529"/>
    </location>
</feature>
<dbReference type="Gene3D" id="1.10.10.60">
    <property type="entry name" value="Homeodomain-like"/>
    <property type="match status" value="2"/>
</dbReference>
<gene>
    <name evidence="10" type="ORF">GM661_04595</name>
</gene>
<dbReference type="PROSITE" id="PS01124">
    <property type="entry name" value="HTH_ARAC_FAMILY_2"/>
    <property type="match status" value="1"/>
</dbReference>
<evidence type="ECO:0000256" key="6">
    <source>
        <dbReference type="PROSITE-ProRule" id="PRU00169"/>
    </source>
</evidence>
<dbReference type="InterPro" id="IPR018060">
    <property type="entry name" value="HTH_AraC"/>
</dbReference>
<dbReference type="PROSITE" id="PS00041">
    <property type="entry name" value="HTH_ARAC_FAMILY_1"/>
    <property type="match status" value="1"/>
</dbReference>
<dbReference type="InterPro" id="IPR018062">
    <property type="entry name" value="HTH_AraC-typ_CS"/>
</dbReference>
<dbReference type="InterPro" id="IPR009057">
    <property type="entry name" value="Homeodomain-like_sf"/>
</dbReference>
<keyword evidence="4" id="KW-0804">Transcription</keyword>
<dbReference type="CDD" id="cd17536">
    <property type="entry name" value="REC_YesN-like"/>
    <property type="match status" value="1"/>
</dbReference>
<evidence type="ECO:0000256" key="4">
    <source>
        <dbReference type="ARBA" id="ARBA00023163"/>
    </source>
</evidence>
<evidence type="ECO:0000313" key="10">
    <source>
        <dbReference type="EMBL" id="QTL97312.1"/>
    </source>
</evidence>
<evidence type="ECO:0000256" key="7">
    <source>
        <dbReference type="SAM" id="Coils"/>
    </source>
</evidence>
<dbReference type="PANTHER" id="PTHR43280:SF2">
    <property type="entry name" value="HTH-TYPE TRANSCRIPTIONAL REGULATOR EXSA"/>
    <property type="match status" value="1"/>
</dbReference>
<dbReference type="PANTHER" id="PTHR43280">
    <property type="entry name" value="ARAC-FAMILY TRANSCRIPTIONAL REGULATOR"/>
    <property type="match status" value="1"/>
</dbReference>
<dbReference type="KEGG" id="ifn:GM661_04595"/>
<dbReference type="GO" id="GO:0043565">
    <property type="term" value="F:sequence-specific DNA binding"/>
    <property type="evidence" value="ECO:0007669"/>
    <property type="project" value="InterPro"/>
</dbReference>
<evidence type="ECO:0000313" key="11">
    <source>
        <dbReference type="Proteomes" id="UP000665020"/>
    </source>
</evidence>
<dbReference type="Pfam" id="PF00072">
    <property type="entry name" value="Response_reg"/>
    <property type="match status" value="1"/>
</dbReference>
<dbReference type="RefSeq" id="WP_230868942.1">
    <property type="nucleotide sequence ID" value="NZ_CP046640.1"/>
</dbReference>
<keyword evidence="2" id="KW-0805">Transcription regulation</keyword>
<dbReference type="AlphaFoldDB" id="A0A8A7KHF8"/>